<evidence type="ECO:0000313" key="1">
    <source>
        <dbReference type="EMBL" id="CAD2160710.1"/>
    </source>
</evidence>
<dbReference type="EMBL" id="CAJEWN010000081">
    <property type="protein sequence ID" value="CAD2160710.1"/>
    <property type="molecule type" value="Genomic_DNA"/>
</dbReference>
<reference evidence="1 2" key="1">
    <citation type="submission" date="2020-08" db="EMBL/GenBank/DDBJ databases">
        <authorList>
            <person name="Koutsovoulos G."/>
            <person name="Danchin GJ E."/>
        </authorList>
    </citation>
    <scope>NUCLEOTIDE SEQUENCE [LARGE SCALE GENOMIC DNA]</scope>
</reference>
<comment type="caution">
    <text evidence="1">The sequence shown here is derived from an EMBL/GenBank/DDBJ whole genome shotgun (WGS) entry which is preliminary data.</text>
</comment>
<name>A0A6V7UMS1_MELEN</name>
<dbReference type="Proteomes" id="UP000580250">
    <property type="component" value="Unassembled WGS sequence"/>
</dbReference>
<sequence length="52" mass="6049">MKKKLTLIGPNFNDFLFDFSGYKFEENDIQIIIELKKNPFIKKVLGNGNKIS</sequence>
<evidence type="ECO:0000313" key="2">
    <source>
        <dbReference type="Proteomes" id="UP000580250"/>
    </source>
</evidence>
<proteinExistence type="predicted"/>
<gene>
    <name evidence="1" type="ORF">MENT_LOCUS14409</name>
</gene>
<dbReference type="AlphaFoldDB" id="A0A6V7UMS1"/>
<accession>A0A6V7UMS1</accession>
<protein>
    <submittedName>
        <fullName evidence="1">Uncharacterized protein</fullName>
    </submittedName>
</protein>
<organism evidence="1 2">
    <name type="scientific">Meloidogyne enterolobii</name>
    <name type="common">Root-knot nematode worm</name>
    <name type="synonym">Meloidogyne mayaguensis</name>
    <dbReference type="NCBI Taxonomy" id="390850"/>
    <lineage>
        <taxon>Eukaryota</taxon>
        <taxon>Metazoa</taxon>
        <taxon>Ecdysozoa</taxon>
        <taxon>Nematoda</taxon>
        <taxon>Chromadorea</taxon>
        <taxon>Rhabditida</taxon>
        <taxon>Tylenchina</taxon>
        <taxon>Tylenchomorpha</taxon>
        <taxon>Tylenchoidea</taxon>
        <taxon>Meloidogynidae</taxon>
        <taxon>Meloidogyninae</taxon>
        <taxon>Meloidogyne</taxon>
    </lineage>
</organism>